<keyword evidence="1" id="KW-1133">Transmembrane helix</keyword>
<name>A0A1M5VBT6_9CLOT</name>
<evidence type="ECO:0000256" key="1">
    <source>
        <dbReference type="SAM" id="Phobius"/>
    </source>
</evidence>
<gene>
    <name evidence="2" type="ORF">SAMN02745196_01216</name>
</gene>
<dbReference type="RefSeq" id="WP_072831073.1">
    <property type="nucleotide sequence ID" value="NZ_FQXP01000004.1"/>
</dbReference>
<organism evidence="2 3">
    <name type="scientific">Clostridium collagenovorans DSM 3089</name>
    <dbReference type="NCBI Taxonomy" id="1121306"/>
    <lineage>
        <taxon>Bacteria</taxon>
        <taxon>Bacillati</taxon>
        <taxon>Bacillota</taxon>
        <taxon>Clostridia</taxon>
        <taxon>Eubacteriales</taxon>
        <taxon>Clostridiaceae</taxon>
        <taxon>Clostridium</taxon>
    </lineage>
</organism>
<accession>A0A1M5VBT6</accession>
<keyword evidence="1" id="KW-0812">Transmembrane</keyword>
<dbReference type="Proteomes" id="UP000184526">
    <property type="component" value="Unassembled WGS sequence"/>
</dbReference>
<feature type="transmembrane region" description="Helical" evidence="1">
    <location>
        <begin position="88"/>
        <end position="112"/>
    </location>
</feature>
<feature type="transmembrane region" description="Helical" evidence="1">
    <location>
        <begin position="7"/>
        <end position="26"/>
    </location>
</feature>
<dbReference type="AlphaFoldDB" id="A0A1M5VBT6"/>
<keyword evidence="3" id="KW-1185">Reference proteome</keyword>
<evidence type="ECO:0000313" key="3">
    <source>
        <dbReference type="Proteomes" id="UP000184526"/>
    </source>
</evidence>
<proteinExistence type="predicted"/>
<sequence>MKKCNKNLTILSVICILMLFSWFSYIKLYTTQVSFNNDPTVAIVKTQNVQWLRNNYEIKDKSLKDNWYSDYGFKLLHADEMGSMLQRIHSLIIILWWITLIPILFMLLSIIYKISKLIF</sequence>
<evidence type="ECO:0000313" key="2">
    <source>
        <dbReference type="EMBL" id="SHH72687.1"/>
    </source>
</evidence>
<keyword evidence="1" id="KW-0472">Membrane</keyword>
<protein>
    <submittedName>
        <fullName evidence="2">Uncharacterized protein</fullName>
    </submittedName>
</protein>
<reference evidence="2 3" key="1">
    <citation type="submission" date="2016-11" db="EMBL/GenBank/DDBJ databases">
        <authorList>
            <person name="Jaros S."/>
            <person name="Januszkiewicz K."/>
            <person name="Wedrychowicz H."/>
        </authorList>
    </citation>
    <scope>NUCLEOTIDE SEQUENCE [LARGE SCALE GENOMIC DNA]</scope>
    <source>
        <strain evidence="2 3">DSM 3089</strain>
    </source>
</reference>
<dbReference type="EMBL" id="FQXP01000004">
    <property type="protein sequence ID" value="SHH72687.1"/>
    <property type="molecule type" value="Genomic_DNA"/>
</dbReference>
<dbReference type="OrthoDB" id="9936405at2"/>